<evidence type="ECO:0000256" key="4">
    <source>
        <dbReference type="ARBA" id="ARBA00023136"/>
    </source>
</evidence>
<feature type="transmembrane region" description="Helical" evidence="5">
    <location>
        <begin position="136"/>
        <end position="161"/>
    </location>
</feature>
<proteinExistence type="predicted"/>
<dbReference type="InterPro" id="IPR050307">
    <property type="entry name" value="Sterol_Desaturase_Related"/>
</dbReference>
<dbReference type="AlphaFoldDB" id="A0A0J9X5N5"/>
<reference evidence="7" key="1">
    <citation type="submission" date="2014-03" db="EMBL/GenBank/DDBJ databases">
        <authorList>
            <person name="Casaregola S."/>
        </authorList>
    </citation>
    <scope>NUCLEOTIDE SEQUENCE [LARGE SCALE GENOMIC DNA]</scope>
    <source>
        <strain evidence="7">CLIB 918</strain>
    </source>
</reference>
<feature type="domain" description="Fatty acid hydroxylase" evidence="6">
    <location>
        <begin position="148"/>
        <end position="283"/>
    </location>
</feature>
<accession>A0A0J9X5N5</accession>
<dbReference type="GO" id="GO:0016491">
    <property type="term" value="F:oxidoreductase activity"/>
    <property type="evidence" value="ECO:0007669"/>
    <property type="project" value="InterPro"/>
</dbReference>
<dbReference type="InterPro" id="IPR006694">
    <property type="entry name" value="Fatty_acid_hydroxylase"/>
</dbReference>
<evidence type="ECO:0000313" key="7">
    <source>
        <dbReference type="EMBL" id="CDO52476.1"/>
    </source>
</evidence>
<name>A0A0J9X5N5_GEOCN</name>
<dbReference type="STRING" id="1173061.A0A0J9X5N5"/>
<comment type="subcellular location">
    <subcellularLocation>
        <location evidence="1">Membrane</location>
    </subcellularLocation>
</comment>
<keyword evidence="3 5" id="KW-1133">Transmembrane helix</keyword>
<evidence type="ECO:0000256" key="5">
    <source>
        <dbReference type="SAM" id="Phobius"/>
    </source>
</evidence>
<dbReference type="Pfam" id="PF04116">
    <property type="entry name" value="FA_hydroxylase"/>
    <property type="match status" value="1"/>
</dbReference>
<dbReference type="OrthoDB" id="408954at2759"/>
<evidence type="ECO:0000313" key="8">
    <source>
        <dbReference type="Proteomes" id="UP000242525"/>
    </source>
</evidence>
<sequence>MSNVTSWSATPPPTHSELRPPLLSFISDESLSLALPIVVYWTMGLFFQYLNDKDMFPQYRLHTPEELEKRNKCSLAEVVRAVFFQHILQTVAGAVLSFIDEPQKTGFEAYEMWNIQNFVANMTGGTVRLSKSSVWFIYYILEPGLRILIAFLFIDTWQFFLHRYMHMNKFLYRHLHSVHHRLYVPYAFGALYNSILEGFLLDTLGTGAAHLLTGLSAREAVILYTFSTMKTVDDHCGYALPWDPFQILFPNNATYHDIHHQNFGIKTNFSQPFFVFWDKLFGTEYKSMKEYVAKQTLIREEKYQELLKQRELAKEKKDQ</sequence>
<dbReference type="Proteomes" id="UP000242525">
    <property type="component" value="Unassembled WGS sequence"/>
</dbReference>
<keyword evidence="4 5" id="KW-0472">Membrane</keyword>
<evidence type="ECO:0000256" key="1">
    <source>
        <dbReference type="ARBA" id="ARBA00004370"/>
    </source>
</evidence>
<keyword evidence="2 5" id="KW-0812">Transmembrane</keyword>
<evidence type="ECO:0000256" key="2">
    <source>
        <dbReference type="ARBA" id="ARBA00022692"/>
    </source>
</evidence>
<feature type="transmembrane region" description="Helical" evidence="5">
    <location>
        <begin position="31"/>
        <end position="50"/>
    </location>
</feature>
<evidence type="ECO:0000259" key="6">
    <source>
        <dbReference type="Pfam" id="PF04116"/>
    </source>
</evidence>
<keyword evidence="8" id="KW-1185">Reference proteome</keyword>
<organism evidence="7 8">
    <name type="scientific">Geotrichum candidum</name>
    <name type="common">Oospora lactis</name>
    <name type="synonym">Dipodascus geotrichum</name>
    <dbReference type="NCBI Taxonomy" id="1173061"/>
    <lineage>
        <taxon>Eukaryota</taxon>
        <taxon>Fungi</taxon>
        <taxon>Dikarya</taxon>
        <taxon>Ascomycota</taxon>
        <taxon>Saccharomycotina</taxon>
        <taxon>Dipodascomycetes</taxon>
        <taxon>Dipodascales</taxon>
        <taxon>Dipodascaceae</taxon>
        <taxon>Geotrichum</taxon>
    </lineage>
</organism>
<dbReference type="GO" id="GO:0005506">
    <property type="term" value="F:iron ion binding"/>
    <property type="evidence" value="ECO:0007669"/>
    <property type="project" value="InterPro"/>
</dbReference>
<evidence type="ECO:0000256" key="3">
    <source>
        <dbReference type="ARBA" id="ARBA00022989"/>
    </source>
</evidence>
<gene>
    <name evidence="7" type="ORF">BN980_GECA03s02573g</name>
</gene>
<dbReference type="PANTHER" id="PTHR11863">
    <property type="entry name" value="STEROL DESATURASE"/>
    <property type="match status" value="1"/>
</dbReference>
<dbReference type="GO" id="GO:0008610">
    <property type="term" value="P:lipid biosynthetic process"/>
    <property type="evidence" value="ECO:0007669"/>
    <property type="project" value="InterPro"/>
</dbReference>
<protein>
    <submittedName>
        <fullName evidence="7">Similar to Saccharomyces cerevisiae YDR297W SUR2 Sphinganine C4-hydroxylase, catalyses the conversion of sphinganine to phytosphingosine in sphingolipid biosynthesis</fullName>
    </submittedName>
</protein>
<dbReference type="GO" id="GO:0016020">
    <property type="term" value="C:membrane"/>
    <property type="evidence" value="ECO:0007669"/>
    <property type="project" value="UniProtKB-SubCell"/>
</dbReference>
<comment type="caution">
    <text evidence="7">The sequence shown here is derived from an EMBL/GenBank/DDBJ whole genome shotgun (WGS) entry which is preliminary data.</text>
</comment>
<dbReference type="EMBL" id="CCBN010000003">
    <property type="protein sequence ID" value="CDO52476.1"/>
    <property type="molecule type" value="Genomic_DNA"/>
</dbReference>